<dbReference type="Proteomes" id="UP000280792">
    <property type="component" value="Unassembled WGS sequence"/>
</dbReference>
<reference evidence="12 13" key="1">
    <citation type="submission" date="2018-08" db="EMBL/GenBank/DDBJ databases">
        <authorList>
            <person name="Khan S.A."/>
        </authorList>
    </citation>
    <scope>NUCLEOTIDE SEQUENCE [LARGE SCALE GENOMIC DNA]</scope>
    <source>
        <strain evidence="12 13">GTF-13</strain>
    </source>
</reference>
<dbReference type="Pfam" id="PF04225">
    <property type="entry name" value="LysM_OapA"/>
    <property type="match status" value="1"/>
</dbReference>
<keyword evidence="5" id="KW-0378">Hydrolase</keyword>
<dbReference type="SUPFAM" id="SSF51261">
    <property type="entry name" value="Duplicated hybrid motif"/>
    <property type="match status" value="1"/>
</dbReference>
<dbReference type="GO" id="GO:0046872">
    <property type="term" value="F:metal ion binding"/>
    <property type="evidence" value="ECO:0007669"/>
    <property type="project" value="UniProtKB-KW"/>
</dbReference>
<comment type="caution">
    <text evidence="12">The sequence shown here is derived from an EMBL/GenBank/DDBJ whole genome shotgun (WGS) entry which is preliminary data.</text>
</comment>
<evidence type="ECO:0000313" key="12">
    <source>
        <dbReference type="EMBL" id="RRJ83548.1"/>
    </source>
</evidence>
<dbReference type="Pfam" id="PF01551">
    <property type="entry name" value="Peptidase_M23"/>
    <property type="match status" value="1"/>
</dbReference>
<dbReference type="InterPro" id="IPR045834">
    <property type="entry name" value="Csd3_N2"/>
</dbReference>
<name>A0A3P3VNQ1_9GAMM</name>
<evidence type="ECO:0000256" key="5">
    <source>
        <dbReference type="ARBA" id="ARBA00022801"/>
    </source>
</evidence>
<dbReference type="PANTHER" id="PTHR21666:SF288">
    <property type="entry name" value="CELL DIVISION PROTEIN YTFB"/>
    <property type="match status" value="1"/>
</dbReference>
<dbReference type="Gene3D" id="2.70.70.10">
    <property type="entry name" value="Glucose Permease (Domain IIA)"/>
    <property type="match status" value="1"/>
</dbReference>
<organism evidence="12 13">
    <name type="scientific">Aestuariirhabdus litorea</name>
    <dbReference type="NCBI Taxonomy" id="2528527"/>
    <lineage>
        <taxon>Bacteria</taxon>
        <taxon>Pseudomonadati</taxon>
        <taxon>Pseudomonadota</taxon>
        <taxon>Gammaproteobacteria</taxon>
        <taxon>Oceanospirillales</taxon>
        <taxon>Aestuariirhabdaceae</taxon>
        <taxon>Aestuariirhabdus</taxon>
    </lineage>
</organism>
<evidence type="ECO:0000256" key="6">
    <source>
        <dbReference type="ARBA" id="ARBA00022833"/>
    </source>
</evidence>
<evidence type="ECO:0000256" key="8">
    <source>
        <dbReference type="SAM" id="SignalP"/>
    </source>
</evidence>
<keyword evidence="13" id="KW-1185">Reference proteome</keyword>
<gene>
    <name evidence="12" type="ORF">D0544_16740</name>
</gene>
<evidence type="ECO:0000313" key="13">
    <source>
        <dbReference type="Proteomes" id="UP000280792"/>
    </source>
</evidence>
<dbReference type="GO" id="GO:0004222">
    <property type="term" value="F:metalloendopeptidase activity"/>
    <property type="evidence" value="ECO:0007669"/>
    <property type="project" value="TreeGrafter"/>
</dbReference>
<dbReference type="GO" id="GO:0006508">
    <property type="term" value="P:proteolysis"/>
    <property type="evidence" value="ECO:0007669"/>
    <property type="project" value="UniProtKB-KW"/>
</dbReference>
<evidence type="ECO:0000259" key="11">
    <source>
        <dbReference type="Pfam" id="PF19425"/>
    </source>
</evidence>
<dbReference type="Gene3D" id="3.10.450.350">
    <property type="match status" value="2"/>
</dbReference>
<dbReference type="InterPro" id="IPR007340">
    <property type="entry name" value="LysM_Opacity-associatedA"/>
</dbReference>
<keyword evidence="4" id="KW-0479">Metal-binding</keyword>
<feature type="domain" description="Opacity-associated protein A LysM-like" evidence="10">
    <location>
        <begin position="74"/>
        <end position="152"/>
    </location>
</feature>
<evidence type="ECO:0000256" key="3">
    <source>
        <dbReference type="ARBA" id="ARBA00022670"/>
    </source>
</evidence>
<feature type="chain" id="PRO_5018200737" evidence="8">
    <location>
        <begin position="25"/>
        <end position="436"/>
    </location>
</feature>
<dbReference type="PANTHER" id="PTHR21666">
    <property type="entry name" value="PEPTIDASE-RELATED"/>
    <property type="match status" value="1"/>
</dbReference>
<evidence type="ECO:0000259" key="9">
    <source>
        <dbReference type="Pfam" id="PF01551"/>
    </source>
</evidence>
<keyword evidence="6" id="KW-0862">Zinc</keyword>
<feature type="domain" description="Csd3-like second N-terminal" evidence="11">
    <location>
        <begin position="169"/>
        <end position="286"/>
    </location>
</feature>
<evidence type="ECO:0000259" key="10">
    <source>
        <dbReference type="Pfam" id="PF04225"/>
    </source>
</evidence>
<dbReference type="FunFam" id="2.70.70.10:FF:000002">
    <property type="entry name" value="Murein DD-endopeptidase MepM"/>
    <property type="match status" value="1"/>
</dbReference>
<evidence type="ECO:0000256" key="4">
    <source>
        <dbReference type="ARBA" id="ARBA00022723"/>
    </source>
</evidence>
<keyword evidence="8" id="KW-0732">Signal</keyword>
<protein>
    <submittedName>
        <fullName evidence="12">Peptidase M23</fullName>
    </submittedName>
</protein>
<comment type="subcellular location">
    <subcellularLocation>
        <location evidence="2">Cell envelope</location>
    </subcellularLocation>
</comment>
<dbReference type="InterPro" id="IPR016047">
    <property type="entry name" value="M23ase_b-sheet_dom"/>
</dbReference>
<proteinExistence type="predicted"/>
<evidence type="ECO:0000256" key="1">
    <source>
        <dbReference type="ARBA" id="ARBA00001947"/>
    </source>
</evidence>
<keyword evidence="3" id="KW-0645">Protease</keyword>
<feature type="signal peptide" evidence="8">
    <location>
        <begin position="1"/>
        <end position="24"/>
    </location>
</feature>
<dbReference type="Pfam" id="PF19425">
    <property type="entry name" value="Csd3_N2"/>
    <property type="match status" value="1"/>
</dbReference>
<dbReference type="CDD" id="cd12797">
    <property type="entry name" value="M23_peptidase"/>
    <property type="match status" value="1"/>
</dbReference>
<feature type="domain" description="M23ase beta-sheet core" evidence="9">
    <location>
        <begin position="299"/>
        <end position="395"/>
    </location>
</feature>
<dbReference type="InterPro" id="IPR011055">
    <property type="entry name" value="Dup_hybrid_motif"/>
</dbReference>
<dbReference type="GO" id="GO:0030313">
    <property type="term" value="C:cell envelope"/>
    <property type="evidence" value="ECO:0007669"/>
    <property type="project" value="UniProtKB-SubCell"/>
</dbReference>
<keyword evidence="7" id="KW-0482">Metalloprotease</keyword>
<evidence type="ECO:0000256" key="2">
    <source>
        <dbReference type="ARBA" id="ARBA00004196"/>
    </source>
</evidence>
<reference evidence="12 13" key="2">
    <citation type="submission" date="2018-12" db="EMBL/GenBank/DDBJ databases">
        <title>Simiduia agarivorans gen. nov., sp. nov., a marine, agarolytic bacterium isolated from shallow coastal water from Keelung, Taiwan.</title>
        <authorList>
            <person name="Shieh W.Y."/>
        </authorList>
    </citation>
    <scope>NUCLEOTIDE SEQUENCE [LARGE SCALE GENOMIC DNA]</scope>
    <source>
        <strain evidence="12 13">GTF-13</strain>
    </source>
</reference>
<dbReference type="AlphaFoldDB" id="A0A3P3VNQ1"/>
<accession>A0A3P3VNQ1</accession>
<dbReference type="InterPro" id="IPR050570">
    <property type="entry name" value="Cell_wall_metabolism_enzyme"/>
</dbReference>
<dbReference type="EMBL" id="QWEZ01000002">
    <property type="protein sequence ID" value="RRJ83548.1"/>
    <property type="molecule type" value="Genomic_DNA"/>
</dbReference>
<comment type="cofactor">
    <cofactor evidence="1">
        <name>Zn(2+)</name>
        <dbReference type="ChEBI" id="CHEBI:29105"/>
    </cofactor>
</comment>
<sequence length="436" mass="47655">MLASGLASLVGAALLLLPSGQVQAEREEIPLTLELAGGDTPSPSLAKLQDTNALPVEQPAVIRTSVAPQESLRWDSVKIRPGSTLSTIFRQQGLSPSLLHTLVTSSEQGKLLNRVSPGQKIEFLQSQDGAINKIRYVRNRLESVVFTRSGEGFSAEEITLTPNARQTFAEAEINHSLFVAAQNAGMSENVTMKLANIFGWDIDFALDIRKGDSFRVIYEENFLEGEKISDGEIVAAQFINQGQVYTAVRYTDSKGRTDYYSPDGRSMRKAFLRSPVDFARISSRFNLSRKHPVLNKIRAHKGVDYAATTGTPIRAAGDGKVIHATLKGGYGKTVIIQHGQRYSTLYAHLSKYGRGIRSGKQVKQGQIIGYVGATGLATGPHLHYEFRENGVHVNPMTVKLPSAQPIPKQELAAFQSETQLLLSQLEQPTAILALND</sequence>
<dbReference type="GO" id="GO:0042834">
    <property type="term" value="F:peptidoglycan binding"/>
    <property type="evidence" value="ECO:0007669"/>
    <property type="project" value="InterPro"/>
</dbReference>
<evidence type="ECO:0000256" key="7">
    <source>
        <dbReference type="ARBA" id="ARBA00023049"/>
    </source>
</evidence>